<evidence type="ECO:0000313" key="1">
    <source>
        <dbReference type="EMBL" id="CDW40293.1"/>
    </source>
</evidence>
<protein>
    <submittedName>
        <fullName evidence="1">Uncharacterized protein</fullName>
    </submittedName>
</protein>
<sequence>MPISIRPSSMRTPMLIEATRVKINCKTKYYIGNMAREVGVYREPMRSAVREEFSRDTTAS</sequence>
<organism evidence="1">
    <name type="scientific">Lepeophtheirus salmonis</name>
    <name type="common">Salmon louse</name>
    <name type="synonym">Caligus salmonis</name>
    <dbReference type="NCBI Taxonomy" id="72036"/>
    <lineage>
        <taxon>Eukaryota</taxon>
        <taxon>Metazoa</taxon>
        <taxon>Ecdysozoa</taxon>
        <taxon>Arthropoda</taxon>
        <taxon>Crustacea</taxon>
        <taxon>Multicrustacea</taxon>
        <taxon>Hexanauplia</taxon>
        <taxon>Copepoda</taxon>
        <taxon>Siphonostomatoida</taxon>
        <taxon>Caligidae</taxon>
        <taxon>Lepeophtheirus</taxon>
    </lineage>
</organism>
<dbReference type="AlphaFoldDB" id="A0A0K2UPX0"/>
<reference evidence="1" key="1">
    <citation type="submission" date="2014-05" db="EMBL/GenBank/DDBJ databases">
        <authorList>
            <person name="Chronopoulou M."/>
        </authorList>
    </citation>
    <scope>NUCLEOTIDE SEQUENCE</scope>
    <source>
        <tissue evidence="1">Whole organism</tissue>
    </source>
</reference>
<proteinExistence type="predicted"/>
<name>A0A0K2UPX0_LEPSM</name>
<dbReference type="EMBL" id="HACA01022932">
    <property type="protein sequence ID" value="CDW40293.1"/>
    <property type="molecule type" value="Transcribed_RNA"/>
</dbReference>
<accession>A0A0K2UPX0</accession>